<protein>
    <submittedName>
        <fullName evidence="15">Cytochrome b561</fullName>
    </submittedName>
</protein>
<comment type="similarity">
    <text evidence="12">Belongs to the cytochrome b561 family.</text>
</comment>
<comment type="caution">
    <text evidence="15">The sequence shown here is derived from an EMBL/GenBank/DDBJ whole genome shotgun (WGS) entry which is preliminary data.</text>
</comment>
<evidence type="ECO:0000256" key="3">
    <source>
        <dbReference type="ARBA" id="ARBA00022448"/>
    </source>
</evidence>
<evidence type="ECO:0000256" key="2">
    <source>
        <dbReference type="ARBA" id="ARBA00004651"/>
    </source>
</evidence>
<dbReference type="InterPro" id="IPR052168">
    <property type="entry name" value="Cytochrome_b561_oxidase"/>
</dbReference>
<comment type="cofactor">
    <cofactor evidence="1">
        <name>heme b</name>
        <dbReference type="ChEBI" id="CHEBI:60344"/>
    </cofactor>
</comment>
<dbReference type="Pfam" id="PF01292">
    <property type="entry name" value="Ni_hydr_CYTB"/>
    <property type="match status" value="1"/>
</dbReference>
<dbReference type="Proteomes" id="UP000295030">
    <property type="component" value="Unassembled WGS sequence"/>
</dbReference>
<evidence type="ECO:0000256" key="6">
    <source>
        <dbReference type="ARBA" id="ARBA00022692"/>
    </source>
</evidence>
<dbReference type="GO" id="GO:0005886">
    <property type="term" value="C:plasma membrane"/>
    <property type="evidence" value="ECO:0007669"/>
    <property type="project" value="UniProtKB-SubCell"/>
</dbReference>
<keyword evidence="7" id="KW-0479">Metal-binding</keyword>
<organism evidence="15 16">
    <name type="scientific">Ancylobacter aquaticus</name>
    <dbReference type="NCBI Taxonomy" id="100"/>
    <lineage>
        <taxon>Bacteria</taxon>
        <taxon>Pseudomonadati</taxon>
        <taxon>Pseudomonadota</taxon>
        <taxon>Alphaproteobacteria</taxon>
        <taxon>Hyphomicrobiales</taxon>
        <taxon>Xanthobacteraceae</taxon>
        <taxon>Ancylobacter</taxon>
    </lineage>
</organism>
<evidence type="ECO:0000256" key="13">
    <source>
        <dbReference type="SAM" id="Phobius"/>
    </source>
</evidence>
<dbReference type="GO" id="GO:0022904">
    <property type="term" value="P:respiratory electron transport chain"/>
    <property type="evidence" value="ECO:0007669"/>
    <property type="project" value="InterPro"/>
</dbReference>
<keyword evidence="8" id="KW-0249">Electron transport</keyword>
<dbReference type="InterPro" id="IPR011577">
    <property type="entry name" value="Cyt_b561_bac/Ni-Hgenase"/>
</dbReference>
<proteinExistence type="inferred from homology"/>
<keyword evidence="16" id="KW-1185">Reference proteome</keyword>
<evidence type="ECO:0000256" key="7">
    <source>
        <dbReference type="ARBA" id="ARBA00022723"/>
    </source>
</evidence>
<dbReference type="SUPFAM" id="SSF81342">
    <property type="entry name" value="Transmembrane di-heme cytochromes"/>
    <property type="match status" value="1"/>
</dbReference>
<dbReference type="GO" id="GO:0009055">
    <property type="term" value="F:electron transfer activity"/>
    <property type="evidence" value="ECO:0007669"/>
    <property type="project" value="InterPro"/>
</dbReference>
<keyword evidence="11 13" id="KW-0472">Membrane</keyword>
<evidence type="ECO:0000259" key="14">
    <source>
        <dbReference type="Pfam" id="PF01292"/>
    </source>
</evidence>
<evidence type="ECO:0000256" key="11">
    <source>
        <dbReference type="ARBA" id="ARBA00023136"/>
    </source>
</evidence>
<feature type="domain" description="Cytochrome b561 bacterial/Ni-hydrogenase" evidence="14">
    <location>
        <begin position="39"/>
        <end position="190"/>
    </location>
</feature>
<sequence length="193" mass="21523">MQRAAASIRPVARPGKHLQETLRETVHETLRETSTMATYDRTSRLLHWLVAALVLVQFTTGWSWGYFERGSGPRFYLFNVHIYAGYLILALASARIGWRLRHPAPPLPPGMGRPTEIAARATHGLLYVLILVQPILGAVTITAFGKALGWTGRVHVALAYVIAAIVALHVAAALWHHFVRRDGLILRMLPARR</sequence>
<evidence type="ECO:0000313" key="15">
    <source>
        <dbReference type="EMBL" id="TCK23494.1"/>
    </source>
</evidence>
<dbReference type="GO" id="GO:0020037">
    <property type="term" value="F:heme binding"/>
    <property type="evidence" value="ECO:0007669"/>
    <property type="project" value="TreeGrafter"/>
</dbReference>
<dbReference type="Gene3D" id="1.20.950.20">
    <property type="entry name" value="Transmembrane di-heme cytochromes, Chain C"/>
    <property type="match status" value="1"/>
</dbReference>
<keyword evidence="9 13" id="KW-1133">Transmembrane helix</keyword>
<accession>A0A4R1HLZ1</accession>
<keyword evidence="10" id="KW-0408">Iron</keyword>
<dbReference type="GO" id="GO:0046872">
    <property type="term" value="F:metal ion binding"/>
    <property type="evidence" value="ECO:0007669"/>
    <property type="project" value="UniProtKB-KW"/>
</dbReference>
<reference evidence="15 16" key="1">
    <citation type="submission" date="2019-03" db="EMBL/GenBank/DDBJ databases">
        <title>Genomic Encyclopedia of Type Strains, Phase IV (KMG-IV): sequencing the most valuable type-strain genomes for metagenomic binning, comparative biology and taxonomic classification.</title>
        <authorList>
            <person name="Goeker M."/>
        </authorList>
    </citation>
    <scope>NUCLEOTIDE SEQUENCE [LARGE SCALE GENOMIC DNA]</scope>
    <source>
        <strain evidence="15 16">DSM 101</strain>
    </source>
</reference>
<evidence type="ECO:0000256" key="4">
    <source>
        <dbReference type="ARBA" id="ARBA00022475"/>
    </source>
</evidence>
<gene>
    <name evidence="15" type="ORF">EV667_3329</name>
</gene>
<feature type="transmembrane region" description="Helical" evidence="13">
    <location>
        <begin position="157"/>
        <end position="179"/>
    </location>
</feature>
<dbReference type="PANTHER" id="PTHR30529:SF1">
    <property type="entry name" value="CYTOCHROME B561 HOMOLOG 2"/>
    <property type="match status" value="1"/>
</dbReference>
<dbReference type="AlphaFoldDB" id="A0A4R1HLZ1"/>
<evidence type="ECO:0000256" key="5">
    <source>
        <dbReference type="ARBA" id="ARBA00022617"/>
    </source>
</evidence>
<evidence type="ECO:0000256" key="8">
    <source>
        <dbReference type="ARBA" id="ARBA00022982"/>
    </source>
</evidence>
<dbReference type="PANTHER" id="PTHR30529">
    <property type="entry name" value="CYTOCHROME B561"/>
    <property type="match status" value="1"/>
</dbReference>
<feature type="transmembrane region" description="Helical" evidence="13">
    <location>
        <begin position="45"/>
        <end position="64"/>
    </location>
</feature>
<evidence type="ECO:0000256" key="10">
    <source>
        <dbReference type="ARBA" id="ARBA00023004"/>
    </source>
</evidence>
<name>A0A4R1HLZ1_ANCAQ</name>
<keyword evidence="4" id="KW-1003">Cell membrane</keyword>
<evidence type="ECO:0000256" key="9">
    <source>
        <dbReference type="ARBA" id="ARBA00022989"/>
    </source>
</evidence>
<keyword evidence="5" id="KW-0349">Heme</keyword>
<feature type="transmembrane region" description="Helical" evidence="13">
    <location>
        <begin position="125"/>
        <end position="145"/>
    </location>
</feature>
<evidence type="ECO:0000256" key="12">
    <source>
        <dbReference type="ARBA" id="ARBA00037975"/>
    </source>
</evidence>
<evidence type="ECO:0000256" key="1">
    <source>
        <dbReference type="ARBA" id="ARBA00001970"/>
    </source>
</evidence>
<keyword evidence="3" id="KW-0813">Transport</keyword>
<dbReference type="EMBL" id="SMFY01000003">
    <property type="protein sequence ID" value="TCK23494.1"/>
    <property type="molecule type" value="Genomic_DNA"/>
</dbReference>
<comment type="subcellular location">
    <subcellularLocation>
        <location evidence="2">Cell membrane</location>
        <topology evidence="2">Multi-pass membrane protein</topology>
    </subcellularLocation>
</comment>
<feature type="transmembrane region" description="Helical" evidence="13">
    <location>
        <begin position="76"/>
        <end position="98"/>
    </location>
</feature>
<dbReference type="InterPro" id="IPR016174">
    <property type="entry name" value="Di-haem_cyt_TM"/>
</dbReference>
<keyword evidence="6 13" id="KW-0812">Transmembrane</keyword>
<evidence type="ECO:0000313" key="16">
    <source>
        <dbReference type="Proteomes" id="UP000295030"/>
    </source>
</evidence>